<gene>
    <name evidence="1" type="ORF">NC653_036629</name>
</gene>
<evidence type="ECO:0000313" key="2">
    <source>
        <dbReference type="Proteomes" id="UP001164929"/>
    </source>
</evidence>
<name>A0AAD6PW06_9ROSI</name>
<reference evidence="1 2" key="1">
    <citation type="journal article" date="2023" name="Mol. Ecol. Resour.">
        <title>Chromosome-level genome assembly of a triploid poplar Populus alba 'Berolinensis'.</title>
        <authorList>
            <person name="Chen S."/>
            <person name="Yu Y."/>
            <person name="Wang X."/>
            <person name="Wang S."/>
            <person name="Zhang T."/>
            <person name="Zhou Y."/>
            <person name="He R."/>
            <person name="Meng N."/>
            <person name="Wang Y."/>
            <person name="Liu W."/>
            <person name="Liu Z."/>
            <person name="Liu J."/>
            <person name="Guo Q."/>
            <person name="Huang H."/>
            <person name="Sederoff R.R."/>
            <person name="Wang G."/>
            <person name="Qu G."/>
            <person name="Chen S."/>
        </authorList>
    </citation>
    <scope>NUCLEOTIDE SEQUENCE [LARGE SCALE GENOMIC DNA]</scope>
    <source>
        <strain evidence="1">SC-2020</strain>
    </source>
</reference>
<protein>
    <submittedName>
        <fullName evidence="1">Uncharacterized protein</fullName>
    </submittedName>
</protein>
<organism evidence="1 2">
    <name type="scientific">Populus alba x Populus x berolinensis</name>
    <dbReference type="NCBI Taxonomy" id="444605"/>
    <lineage>
        <taxon>Eukaryota</taxon>
        <taxon>Viridiplantae</taxon>
        <taxon>Streptophyta</taxon>
        <taxon>Embryophyta</taxon>
        <taxon>Tracheophyta</taxon>
        <taxon>Spermatophyta</taxon>
        <taxon>Magnoliopsida</taxon>
        <taxon>eudicotyledons</taxon>
        <taxon>Gunneridae</taxon>
        <taxon>Pentapetalae</taxon>
        <taxon>rosids</taxon>
        <taxon>fabids</taxon>
        <taxon>Malpighiales</taxon>
        <taxon>Salicaceae</taxon>
        <taxon>Saliceae</taxon>
        <taxon>Populus</taxon>
    </lineage>
</organism>
<sequence length="23" mass="2578">MPDSCGRSCIPRTYPHTNLQGFP</sequence>
<accession>A0AAD6PW06</accession>
<evidence type="ECO:0000313" key="1">
    <source>
        <dbReference type="EMBL" id="KAJ6968705.1"/>
    </source>
</evidence>
<dbReference type="Proteomes" id="UP001164929">
    <property type="component" value="Chromosome 16"/>
</dbReference>
<keyword evidence="2" id="KW-1185">Reference proteome</keyword>
<dbReference type="AlphaFoldDB" id="A0AAD6PW06"/>
<proteinExistence type="predicted"/>
<dbReference type="EMBL" id="JAQIZT010000016">
    <property type="protein sequence ID" value="KAJ6968705.1"/>
    <property type="molecule type" value="Genomic_DNA"/>
</dbReference>
<comment type="caution">
    <text evidence="1">The sequence shown here is derived from an EMBL/GenBank/DDBJ whole genome shotgun (WGS) entry which is preliminary data.</text>
</comment>